<accession>A0A427XJ07</accession>
<evidence type="ECO:0000313" key="3">
    <source>
        <dbReference type="Proteomes" id="UP000279236"/>
    </source>
</evidence>
<feature type="compositionally biased region" description="Pro residues" evidence="1">
    <location>
        <begin position="364"/>
        <end position="379"/>
    </location>
</feature>
<feature type="region of interest" description="Disordered" evidence="1">
    <location>
        <begin position="459"/>
        <end position="497"/>
    </location>
</feature>
<feature type="compositionally biased region" description="Low complexity" evidence="1">
    <location>
        <begin position="31"/>
        <end position="46"/>
    </location>
</feature>
<protein>
    <submittedName>
        <fullName evidence="2">Uncharacterized protein</fullName>
    </submittedName>
</protein>
<feature type="compositionally biased region" description="Low complexity" evidence="1">
    <location>
        <begin position="100"/>
        <end position="122"/>
    </location>
</feature>
<feature type="region of interest" description="Disordered" evidence="1">
    <location>
        <begin position="295"/>
        <end position="324"/>
    </location>
</feature>
<dbReference type="RefSeq" id="XP_028473864.1">
    <property type="nucleotide sequence ID" value="XM_028617401.1"/>
</dbReference>
<proteinExistence type="predicted"/>
<dbReference type="EMBL" id="RSCE01000011">
    <property type="protein sequence ID" value="RSH78717.1"/>
    <property type="molecule type" value="Genomic_DNA"/>
</dbReference>
<feature type="compositionally biased region" description="Low complexity" evidence="1">
    <location>
        <begin position="527"/>
        <end position="548"/>
    </location>
</feature>
<feature type="compositionally biased region" description="Polar residues" evidence="1">
    <location>
        <begin position="305"/>
        <end position="320"/>
    </location>
</feature>
<evidence type="ECO:0000313" key="2">
    <source>
        <dbReference type="EMBL" id="RSH78717.1"/>
    </source>
</evidence>
<dbReference type="AlphaFoldDB" id="A0A427XJ07"/>
<name>A0A427XJ07_9TREE</name>
<feature type="region of interest" description="Disordered" evidence="1">
    <location>
        <begin position="347"/>
        <end position="405"/>
    </location>
</feature>
<feature type="region of interest" description="Disordered" evidence="1">
    <location>
        <begin position="517"/>
        <end position="592"/>
    </location>
</feature>
<feature type="region of interest" description="Disordered" evidence="1">
    <location>
        <begin position="98"/>
        <end position="125"/>
    </location>
</feature>
<dbReference type="Proteomes" id="UP000279236">
    <property type="component" value="Unassembled WGS sequence"/>
</dbReference>
<sequence length="664" mass="69656">MHGHTNANSSGDRDSASSDAHSPDRNRSPHTRPSPYTRTRSTSASPGHQYRSPRQDSPPLTVGSPSMESIDSDFEWTDLGTGSVEVALGQTLVPVHTEAARAPSQAATPTSPAAPTSSTTSAHSQCDGCRDLVQSLQPLIASLAASEAQRAASDARADALAAKLDAIADRLDKGSEAALTDHALQVVGYAHTETVNARLDAIVERLESTTLGAMRVGQLAQVAQLGERLELLTKTVSSDWASFQAAQAQVLRVSSAVDSLETKIDTVMTWMKDNTVHTQLADLAVDLGEAKKNTTAMRFQPEPPSTTDQGGQGDNVNRSPKPSGFWIPVTPPLLTCCSTEPPCRDDPLLGTDATASSDGGNLPPGRPPVSFPLSAPPTLSPAGASVFPLGPSPPADTSLPSSHERMDEDKFAALKDNHWPCDYREPATAYLARTRSMTRRRREQDLKDTIRWFGQPTAAHRRVETHDTSATTCGTSGNTAESTGAKDSNDKGKVGGSKGLPHWYAKAEEAILFNSRPQAPANSGMGAPTAPTVSASASLPAVDSQPVDTVPPPAAPDNSSSHPENDAWNAQDPRDLDDVPASTAAPGPSPAVFAETDAYETAPTEGFLFGGPDSALAAAAAKAEFADDNDLALHAAILLSHEAGRGTATGESEDVDEEQMELDA</sequence>
<reference evidence="2 3" key="1">
    <citation type="submission" date="2018-11" db="EMBL/GenBank/DDBJ databases">
        <title>Genome sequence of Apiotrichum porosum DSM 27194.</title>
        <authorList>
            <person name="Aliyu H."/>
            <person name="Gorte O."/>
            <person name="Ochsenreither K."/>
        </authorList>
    </citation>
    <scope>NUCLEOTIDE SEQUENCE [LARGE SCALE GENOMIC DNA]</scope>
    <source>
        <strain evidence="2 3">DSM 27194</strain>
    </source>
</reference>
<feature type="region of interest" description="Disordered" evidence="1">
    <location>
        <begin position="644"/>
        <end position="664"/>
    </location>
</feature>
<gene>
    <name evidence="2" type="ORF">EHS24_001616</name>
</gene>
<organism evidence="2 3">
    <name type="scientific">Apiotrichum porosum</name>
    <dbReference type="NCBI Taxonomy" id="105984"/>
    <lineage>
        <taxon>Eukaryota</taxon>
        <taxon>Fungi</taxon>
        <taxon>Dikarya</taxon>
        <taxon>Basidiomycota</taxon>
        <taxon>Agaricomycotina</taxon>
        <taxon>Tremellomycetes</taxon>
        <taxon>Trichosporonales</taxon>
        <taxon>Trichosporonaceae</taxon>
        <taxon>Apiotrichum</taxon>
    </lineage>
</organism>
<feature type="region of interest" description="Disordered" evidence="1">
    <location>
        <begin position="1"/>
        <end position="74"/>
    </location>
</feature>
<feature type="compositionally biased region" description="Basic and acidic residues" evidence="1">
    <location>
        <begin position="11"/>
        <end position="27"/>
    </location>
</feature>
<comment type="caution">
    <text evidence="2">The sequence shown here is derived from an EMBL/GenBank/DDBJ whole genome shotgun (WGS) entry which is preliminary data.</text>
</comment>
<dbReference type="GeneID" id="39586159"/>
<feature type="compositionally biased region" description="Acidic residues" evidence="1">
    <location>
        <begin position="651"/>
        <end position="664"/>
    </location>
</feature>
<keyword evidence="3" id="KW-1185">Reference proteome</keyword>
<evidence type="ECO:0000256" key="1">
    <source>
        <dbReference type="SAM" id="MobiDB-lite"/>
    </source>
</evidence>
<feature type="compositionally biased region" description="Polar residues" evidence="1">
    <location>
        <begin position="468"/>
        <end position="486"/>
    </location>
</feature>